<protein>
    <submittedName>
        <fullName evidence="1">Uncharacterized protein</fullName>
    </submittedName>
</protein>
<evidence type="ECO:0000313" key="2">
    <source>
        <dbReference type="Proteomes" id="UP000799291"/>
    </source>
</evidence>
<reference evidence="1" key="1">
    <citation type="journal article" date="2020" name="Stud. Mycol.">
        <title>101 Dothideomycetes genomes: a test case for predicting lifestyles and emergence of pathogens.</title>
        <authorList>
            <person name="Haridas S."/>
            <person name="Albert R."/>
            <person name="Binder M."/>
            <person name="Bloem J."/>
            <person name="Labutti K."/>
            <person name="Salamov A."/>
            <person name="Andreopoulos B."/>
            <person name="Baker S."/>
            <person name="Barry K."/>
            <person name="Bills G."/>
            <person name="Bluhm B."/>
            <person name="Cannon C."/>
            <person name="Castanera R."/>
            <person name="Culley D."/>
            <person name="Daum C."/>
            <person name="Ezra D."/>
            <person name="Gonzalez J."/>
            <person name="Henrissat B."/>
            <person name="Kuo A."/>
            <person name="Liang C."/>
            <person name="Lipzen A."/>
            <person name="Lutzoni F."/>
            <person name="Magnuson J."/>
            <person name="Mondo S."/>
            <person name="Nolan M."/>
            <person name="Ohm R."/>
            <person name="Pangilinan J."/>
            <person name="Park H.-J."/>
            <person name="Ramirez L."/>
            <person name="Alfaro M."/>
            <person name="Sun H."/>
            <person name="Tritt A."/>
            <person name="Yoshinaga Y."/>
            <person name="Zwiers L.-H."/>
            <person name="Turgeon B."/>
            <person name="Goodwin S."/>
            <person name="Spatafora J."/>
            <person name="Crous P."/>
            <person name="Grigoriev I."/>
        </authorList>
    </citation>
    <scope>NUCLEOTIDE SEQUENCE</scope>
    <source>
        <strain evidence="1">CBS 122367</strain>
    </source>
</reference>
<dbReference type="AlphaFoldDB" id="A0A6G1JLQ6"/>
<dbReference type="Proteomes" id="UP000799291">
    <property type="component" value="Unassembled WGS sequence"/>
</dbReference>
<keyword evidence="2" id="KW-1185">Reference proteome</keyword>
<dbReference type="EMBL" id="MU005570">
    <property type="protein sequence ID" value="KAF2691161.1"/>
    <property type="molecule type" value="Genomic_DNA"/>
</dbReference>
<accession>A0A6G1JLQ6</accession>
<evidence type="ECO:0000313" key="1">
    <source>
        <dbReference type="EMBL" id="KAF2691161.1"/>
    </source>
</evidence>
<organism evidence="1 2">
    <name type="scientific">Lentithecium fluviatile CBS 122367</name>
    <dbReference type="NCBI Taxonomy" id="1168545"/>
    <lineage>
        <taxon>Eukaryota</taxon>
        <taxon>Fungi</taxon>
        <taxon>Dikarya</taxon>
        <taxon>Ascomycota</taxon>
        <taxon>Pezizomycotina</taxon>
        <taxon>Dothideomycetes</taxon>
        <taxon>Pleosporomycetidae</taxon>
        <taxon>Pleosporales</taxon>
        <taxon>Massarineae</taxon>
        <taxon>Lentitheciaceae</taxon>
        <taxon>Lentithecium</taxon>
    </lineage>
</organism>
<sequence>MTLLMRPRAGCLLCSGCMDGDVDAMMALLEMCHDWHVSRSTPEYRHVLNGYDGRGRTILQITLAPRPAIVSWAEHGSNPWRRLVRLSLQEPLDFALVSALYGV</sequence>
<proteinExistence type="predicted"/>
<gene>
    <name evidence="1" type="ORF">K458DRAFT_68034</name>
</gene>
<name>A0A6G1JLQ6_9PLEO</name>
<dbReference type="OrthoDB" id="1043111at2759"/>